<evidence type="ECO:0000256" key="9">
    <source>
        <dbReference type="ARBA" id="ARBA00022840"/>
    </source>
</evidence>
<gene>
    <name evidence="15" type="primary">mvk</name>
    <name evidence="15" type="ORF">I4J89_34365</name>
</gene>
<evidence type="ECO:0000256" key="6">
    <source>
        <dbReference type="ARBA" id="ARBA00022679"/>
    </source>
</evidence>
<evidence type="ECO:0000256" key="3">
    <source>
        <dbReference type="ARBA" id="ARBA00012103"/>
    </source>
</evidence>
<keyword evidence="6 15" id="KW-0808">Transferase</keyword>
<evidence type="ECO:0000256" key="12">
    <source>
        <dbReference type="ARBA" id="ARBA00029438"/>
    </source>
</evidence>
<evidence type="ECO:0000313" key="16">
    <source>
        <dbReference type="Proteomes" id="UP000598146"/>
    </source>
</evidence>
<dbReference type="PANTHER" id="PTHR43290">
    <property type="entry name" value="MEVALONATE KINASE"/>
    <property type="match status" value="1"/>
</dbReference>
<dbReference type="InterPro" id="IPR006204">
    <property type="entry name" value="GHMP_kinase_N_dom"/>
</dbReference>
<dbReference type="PANTHER" id="PTHR43290:SF2">
    <property type="entry name" value="MEVALONATE KINASE"/>
    <property type="match status" value="1"/>
</dbReference>
<accession>A0A931CFE8</accession>
<evidence type="ECO:0000313" key="15">
    <source>
        <dbReference type="EMBL" id="MBG0566542.1"/>
    </source>
</evidence>
<dbReference type="InterPro" id="IPR013750">
    <property type="entry name" value="GHMP_kinase_C_dom"/>
</dbReference>
<dbReference type="GO" id="GO:0005829">
    <property type="term" value="C:cytosol"/>
    <property type="evidence" value="ECO:0007669"/>
    <property type="project" value="TreeGrafter"/>
</dbReference>
<evidence type="ECO:0000259" key="14">
    <source>
        <dbReference type="Pfam" id="PF08544"/>
    </source>
</evidence>
<dbReference type="GO" id="GO:0004496">
    <property type="term" value="F:mevalonate kinase activity"/>
    <property type="evidence" value="ECO:0007669"/>
    <property type="project" value="UniProtKB-EC"/>
</dbReference>
<keyword evidence="7" id="KW-0547">Nucleotide-binding</keyword>
<dbReference type="InterPro" id="IPR020568">
    <property type="entry name" value="Ribosomal_Su5_D2-typ_SF"/>
</dbReference>
<dbReference type="Gene3D" id="3.30.70.890">
    <property type="entry name" value="GHMP kinase, C-terminal domain"/>
    <property type="match status" value="1"/>
</dbReference>
<organism evidence="15 16">
    <name type="scientific">Actinoplanes aureus</name>
    <dbReference type="NCBI Taxonomy" id="2792083"/>
    <lineage>
        <taxon>Bacteria</taxon>
        <taxon>Bacillati</taxon>
        <taxon>Actinomycetota</taxon>
        <taxon>Actinomycetes</taxon>
        <taxon>Micromonosporales</taxon>
        <taxon>Micromonosporaceae</taxon>
        <taxon>Actinoplanes</taxon>
    </lineage>
</organism>
<dbReference type="EC" id="2.7.1.36" evidence="3"/>
<dbReference type="SUPFAM" id="SSF54211">
    <property type="entry name" value="Ribosomal protein S5 domain 2-like"/>
    <property type="match status" value="1"/>
</dbReference>
<keyword evidence="9" id="KW-0067">ATP-binding</keyword>
<name>A0A931CFE8_9ACTN</name>
<dbReference type="Gene3D" id="3.30.230.10">
    <property type="match status" value="1"/>
</dbReference>
<dbReference type="InterPro" id="IPR014721">
    <property type="entry name" value="Ribsml_uS5_D2-typ_fold_subgr"/>
</dbReference>
<evidence type="ECO:0000256" key="7">
    <source>
        <dbReference type="ARBA" id="ARBA00022741"/>
    </source>
</evidence>
<dbReference type="InterPro" id="IPR006203">
    <property type="entry name" value="GHMP_knse_ATP-bd_CS"/>
</dbReference>
<dbReference type="PRINTS" id="PR00959">
    <property type="entry name" value="MEVGALKINASE"/>
</dbReference>
<keyword evidence="11" id="KW-0443">Lipid metabolism</keyword>
<sequence>MSPDSLTIGVGRAHGKAILLGEHAVVYGAPALAIPVPQLPVTATATRRPGPVSFAIARPGNPTMTLLATEGLRHLVAEFQQRAGIAEPIGADLLIDCAIPPGCGLGSSAACARASVLALADAFDRRLDGRQVFDIVQVAETVAHGQASGVDALTTGSASPLLFQAGTARDLVAGNGVLVIADSGTSGSTREAVDLVRRRAEQAPAAHEEFVRRVAQLTEAAARDLEHGRLTALGERMTENHELLRNAGISTDLIDALVESALAAGALGAKISGGGLGGCMIALAGEPAGAEAVAQRLRDAGAIRTWLVSHAR</sequence>
<dbReference type="NCBIfam" id="TIGR00549">
    <property type="entry name" value="mevalon_kin"/>
    <property type="match status" value="1"/>
</dbReference>
<keyword evidence="16" id="KW-1185">Reference proteome</keyword>
<dbReference type="Proteomes" id="UP000598146">
    <property type="component" value="Unassembled WGS sequence"/>
</dbReference>
<reference evidence="15" key="1">
    <citation type="submission" date="2020-11" db="EMBL/GenBank/DDBJ databases">
        <title>Isolation and identification of active actinomycetes.</title>
        <authorList>
            <person name="Sun X."/>
        </authorList>
    </citation>
    <scope>NUCLEOTIDE SEQUENCE</scope>
    <source>
        <strain evidence="15">NEAU-A11</strain>
    </source>
</reference>
<evidence type="ECO:0000256" key="8">
    <source>
        <dbReference type="ARBA" id="ARBA00022777"/>
    </source>
</evidence>
<keyword evidence="4" id="KW-0963">Cytoplasm</keyword>
<evidence type="ECO:0000256" key="2">
    <source>
        <dbReference type="ARBA" id="ARBA00006495"/>
    </source>
</evidence>
<dbReference type="AlphaFoldDB" id="A0A931CFE8"/>
<evidence type="ECO:0000259" key="13">
    <source>
        <dbReference type="Pfam" id="PF00288"/>
    </source>
</evidence>
<dbReference type="EMBL" id="JADQTO010000021">
    <property type="protein sequence ID" value="MBG0566542.1"/>
    <property type="molecule type" value="Genomic_DNA"/>
</dbReference>
<dbReference type="InterPro" id="IPR036554">
    <property type="entry name" value="GHMP_kinase_C_sf"/>
</dbReference>
<keyword evidence="8 15" id="KW-0418">Kinase</keyword>
<evidence type="ECO:0000256" key="5">
    <source>
        <dbReference type="ARBA" id="ARBA00022516"/>
    </source>
</evidence>
<comment type="similarity">
    <text evidence="2">Belongs to the GHMP kinase family. Mevalonate kinase subfamily.</text>
</comment>
<keyword evidence="10" id="KW-0460">Magnesium</keyword>
<evidence type="ECO:0000256" key="4">
    <source>
        <dbReference type="ARBA" id="ARBA00022490"/>
    </source>
</evidence>
<protein>
    <recommendedName>
        <fullName evidence="3">mevalonate kinase</fullName>
        <ecNumber evidence="3">2.7.1.36</ecNumber>
    </recommendedName>
</protein>
<keyword evidence="5" id="KW-0444">Lipid biosynthesis</keyword>
<feature type="domain" description="GHMP kinase N-terminal" evidence="13">
    <location>
        <begin position="76"/>
        <end position="152"/>
    </location>
</feature>
<dbReference type="Pfam" id="PF08544">
    <property type="entry name" value="GHMP_kinases_C"/>
    <property type="match status" value="1"/>
</dbReference>
<proteinExistence type="inferred from homology"/>
<comment type="subcellular location">
    <subcellularLocation>
        <location evidence="1">Cytoplasm</location>
    </subcellularLocation>
</comment>
<dbReference type="PROSITE" id="PS00627">
    <property type="entry name" value="GHMP_KINASES_ATP"/>
    <property type="match status" value="1"/>
</dbReference>
<evidence type="ECO:0000256" key="10">
    <source>
        <dbReference type="ARBA" id="ARBA00022842"/>
    </source>
</evidence>
<comment type="caution">
    <text evidence="15">The sequence shown here is derived from an EMBL/GenBank/DDBJ whole genome shotgun (WGS) entry which is preliminary data.</text>
</comment>
<dbReference type="SUPFAM" id="SSF55060">
    <property type="entry name" value="GHMP Kinase, C-terminal domain"/>
    <property type="match status" value="1"/>
</dbReference>
<dbReference type="InterPro" id="IPR006205">
    <property type="entry name" value="Mev_gal_kin"/>
</dbReference>
<feature type="domain" description="GHMP kinase C-terminal" evidence="14">
    <location>
        <begin position="222"/>
        <end position="301"/>
    </location>
</feature>
<evidence type="ECO:0000256" key="1">
    <source>
        <dbReference type="ARBA" id="ARBA00004496"/>
    </source>
</evidence>
<dbReference type="GO" id="GO:0005524">
    <property type="term" value="F:ATP binding"/>
    <property type="evidence" value="ECO:0007669"/>
    <property type="project" value="UniProtKB-KW"/>
</dbReference>
<dbReference type="Pfam" id="PF00288">
    <property type="entry name" value="GHMP_kinases_N"/>
    <property type="match status" value="1"/>
</dbReference>
<dbReference type="GO" id="GO:0019287">
    <property type="term" value="P:isopentenyl diphosphate biosynthetic process, mevalonate pathway"/>
    <property type="evidence" value="ECO:0007669"/>
    <property type="project" value="TreeGrafter"/>
</dbReference>
<comment type="pathway">
    <text evidence="12">Isoprenoid biosynthesis; isopentenyl diphosphate biosynthesis via mevalonate pathway; isopentenyl diphosphate from (R)-mevalonate: step 1/3.</text>
</comment>
<evidence type="ECO:0000256" key="11">
    <source>
        <dbReference type="ARBA" id="ARBA00023098"/>
    </source>
</evidence>